<dbReference type="EMBL" id="CP041036">
    <property type="protein sequence ID" value="QDE31246.1"/>
    <property type="molecule type" value="Genomic_DNA"/>
</dbReference>
<evidence type="ECO:0000256" key="1">
    <source>
        <dbReference type="SAM" id="Phobius"/>
    </source>
</evidence>
<dbReference type="RefSeq" id="WP_137227129.1">
    <property type="nucleotide sequence ID" value="NZ_CP041036.1"/>
</dbReference>
<dbReference type="Gene3D" id="1.10.530.10">
    <property type="match status" value="1"/>
</dbReference>
<protein>
    <submittedName>
        <fullName evidence="3">Glucosaminidase</fullName>
    </submittedName>
</protein>
<dbReference type="Proteomes" id="UP000319809">
    <property type="component" value="Chromosome"/>
</dbReference>
<organism evidence="3 4">
    <name type="scientific">Shewanella polaris</name>
    <dbReference type="NCBI Taxonomy" id="2588449"/>
    <lineage>
        <taxon>Bacteria</taxon>
        <taxon>Pseudomonadati</taxon>
        <taxon>Pseudomonadota</taxon>
        <taxon>Gammaproteobacteria</taxon>
        <taxon>Alteromonadales</taxon>
        <taxon>Shewanellaceae</taxon>
        <taxon>Shewanella</taxon>
    </lineage>
</organism>
<dbReference type="KEGG" id="spol:FH971_09810"/>
<dbReference type="PANTHER" id="PTHR40572">
    <property type="entry name" value="PROTEIN BAX"/>
    <property type="match status" value="1"/>
</dbReference>
<dbReference type="Pfam" id="PF01832">
    <property type="entry name" value="Glucosaminidase"/>
    <property type="match status" value="1"/>
</dbReference>
<dbReference type="InterPro" id="IPR002901">
    <property type="entry name" value="MGlyc_endo_b_GlcNAc-like_dom"/>
</dbReference>
<dbReference type="InterPro" id="IPR053195">
    <property type="entry name" value="Bax-like"/>
</dbReference>
<evidence type="ECO:0000313" key="3">
    <source>
        <dbReference type="EMBL" id="QDE31246.1"/>
    </source>
</evidence>
<sequence length="272" mass="30993">MKIGNIGQVTFAIGLAIFALLAMRLFIIPDTTTVSLQSSTDQFNHIDLGDMPMFAEIDHIPTKKQTFFDYFRPAIEAQNHIINQDRQFLISVIEQIDNGLELSKSDNERLNSIFEKYQYDVKLVTRNTLTPLLKRIDIIPVNMVLIQAANESGWGSSRFAVEGFNFFGQWCFSEGCGLVPLNRDNGKTHEVAVFDSPKDSIVAYMNNLNTHPAYRLFRSIRADLRGQNVKLTADKLVYGLINYSERKDEYIDELLEMLKHNKSYLQGNNANA</sequence>
<dbReference type="GO" id="GO:0004040">
    <property type="term" value="F:amidase activity"/>
    <property type="evidence" value="ECO:0007669"/>
    <property type="project" value="InterPro"/>
</dbReference>
<evidence type="ECO:0000259" key="2">
    <source>
        <dbReference type="Pfam" id="PF01832"/>
    </source>
</evidence>
<proteinExistence type="predicted"/>
<accession>A0A4Y5YFG1</accession>
<reference evidence="3 4" key="1">
    <citation type="submission" date="2019-06" db="EMBL/GenBank/DDBJ databases">
        <title>The genome of Shewanella sp. SM1901.</title>
        <authorList>
            <person name="Cha Q."/>
        </authorList>
    </citation>
    <scope>NUCLEOTIDE SEQUENCE [LARGE SCALE GENOMIC DNA]</scope>
    <source>
        <strain evidence="3 4">SM1901</strain>
    </source>
</reference>
<name>A0A4Y5YFG1_9GAMM</name>
<dbReference type="AlphaFoldDB" id="A0A4Y5YFG1"/>
<keyword evidence="1" id="KW-0472">Membrane</keyword>
<feature type="domain" description="Mannosyl-glycoprotein endo-beta-N-acetylglucosamidase-like" evidence="2">
    <location>
        <begin position="132"/>
        <end position="262"/>
    </location>
</feature>
<keyword evidence="4" id="KW-1185">Reference proteome</keyword>
<dbReference type="PANTHER" id="PTHR40572:SF1">
    <property type="entry name" value="PROTEIN BAX"/>
    <property type="match status" value="1"/>
</dbReference>
<feature type="transmembrane region" description="Helical" evidence="1">
    <location>
        <begin position="6"/>
        <end position="27"/>
    </location>
</feature>
<keyword evidence="1" id="KW-1133">Transmembrane helix</keyword>
<keyword evidence="1" id="KW-0812">Transmembrane</keyword>
<gene>
    <name evidence="3" type="ORF">FH971_09810</name>
</gene>
<evidence type="ECO:0000313" key="4">
    <source>
        <dbReference type="Proteomes" id="UP000319809"/>
    </source>
</evidence>